<dbReference type="InterPro" id="IPR057954">
    <property type="entry name" value="SET_TTL12"/>
</dbReference>
<feature type="domain" description="Tubulin--tyrosine ligase-like protein 12 SET-like" evidence="2">
    <location>
        <begin position="88"/>
        <end position="130"/>
    </location>
</feature>
<dbReference type="PANTHER" id="PTHR46088:SF1">
    <property type="entry name" value="TUBULIN--TYROSINE LIGASE-LIKE PROTEIN 12"/>
    <property type="match status" value="1"/>
</dbReference>
<name>A0A4P9XW65_9FUNG</name>
<feature type="compositionally biased region" description="Acidic residues" evidence="1">
    <location>
        <begin position="126"/>
        <end position="145"/>
    </location>
</feature>
<dbReference type="InterPro" id="IPR027749">
    <property type="entry name" value="TTLL12"/>
</dbReference>
<protein>
    <submittedName>
        <fullName evidence="3">Tubulin-tyrosine ligase family-domain-containing protein</fullName>
    </submittedName>
</protein>
<keyword evidence="3" id="KW-0436">Ligase</keyword>
<evidence type="ECO:0000256" key="1">
    <source>
        <dbReference type="SAM" id="MobiDB-lite"/>
    </source>
</evidence>
<sequence>MAIPNAGQPEVSVETELEAYSAFVALHRYQLEQIPEALWPKLFDKLRADKLDAGSYFCLEELSEEEATQLGSAYALRVVDQQPLAREGDIFLIDHAWTTAPERARKELMANPDLLTRITAMLGLPEPEEEEEEEEKDDTAADEELASGAEDAERQAEQDGMVAMVAEQAKVSQKEARATLIAEKWDLISAISTLTLAASVHETDRRLQEAMIGQVDEDQAQKRAMAHAAKRIDAVLDVMWRYAGAYQITTIDEAGEHRQDYVWYMMDEVGSAIRHADAPNCRVIPFVFIRGPSANDSLPYSIFYPLQDLKSGERVTRDMVPADITDQLTREAYLCAFRPPSITNRQRLIRAYEDLGAQITPLSDDKLAVATAPLILPEPSSGTLRVYTDTPFVHEHLNLAGTELVQDRETADLLWLSGETVGDIHTLRPRQCVSQLPGEACVVFKHLLTKLIWETYGRVDWYPATYNLQSQLTPAVGHYLHQVDQGAEAREENIWILKPWNAAQASGITMTSSLSRLVRARDALPSIVQQYVARPLLFRERKFDLRYIVLVRRAHPLSVAVHQTFWARLAKQPYTLEDVHDYEKHLTVMSAPNYKAIQQHGSDFVKDLLKEQPNLQWSVVQKEIDAVIKRRSRCGRGRLSV</sequence>
<proteinExistence type="predicted"/>
<accession>A0A4P9XW65</accession>
<keyword evidence="4" id="KW-1185">Reference proteome</keyword>
<dbReference type="Gene3D" id="3.30.470.20">
    <property type="entry name" value="ATP-grasp fold, B domain"/>
    <property type="match status" value="1"/>
</dbReference>
<evidence type="ECO:0000313" key="4">
    <source>
        <dbReference type="Proteomes" id="UP000271241"/>
    </source>
</evidence>
<dbReference type="Pfam" id="PF03133">
    <property type="entry name" value="TTL"/>
    <property type="match status" value="1"/>
</dbReference>
<dbReference type="EMBL" id="KZ992448">
    <property type="protein sequence ID" value="RKP10544.1"/>
    <property type="molecule type" value="Genomic_DNA"/>
</dbReference>
<dbReference type="PROSITE" id="PS51221">
    <property type="entry name" value="TTL"/>
    <property type="match status" value="1"/>
</dbReference>
<dbReference type="Pfam" id="PF25556">
    <property type="entry name" value="SET_TTL"/>
    <property type="match status" value="2"/>
</dbReference>
<dbReference type="GO" id="GO:0005737">
    <property type="term" value="C:cytoplasm"/>
    <property type="evidence" value="ECO:0007669"/>
    <property type="project" value="TreeGrafter"/>
</dbReference>
<feature type="region of interest" description="Disordered" evidence="1">
    <location>
        <begin position="125"/>
        <end position="156"/>
    </location>
</feature>
<dbReference type="Proteomes" id="UP000271241">
    <property type="component" value="Unassembled WGS sequence"/>
</dbReference>
<evidence type="ECO:0000313" key="3">
    <source>
        <dbReference type="EMBL" id="RKP10544.1"/>
    </source>
</evidence>
<dbReference type="PANTHER" id="PTHR46088">
    <property type="entry name" value="TUBULIN--TYROSINE LIGASE-LIKE PROTEIN 12"/>
    <property type="match status" value="1"/>
</dbReference>
<dbReference type="OrthoDB" id="2127950at2759"/>
<dbReference type="STRING" id="78915.A0A4P9XW65"/>
<dbReference type="GO" id="GO:0016874">
    <property type="term" value="F:ligase activity"/>
    <property type="evidence" value="ECO:0007669"/>
    <property type="project" value="UniProtKB-KW"/>
</dbReference>
<evidence type="ECO:0000259" key="2">
    <source>
        <dbReference type="Pfam" id="PF25556"/>
    </source>
</evidence>
<dbReference type="AlphaFoldDB" id="A0A4P9XW65"/>
<dbReference type="InterPro" id="IPR004344">
    <property type="entry name" value="TTL/TTLL_fam"/>
</dbReference>
<feature type="domain" description="Tubulin--tyrosine ligase-like protein 12 SET-like" evidence="2">
    <location>
        <begin position="229"/>
        <end position="339"/>
    </location>
</feature>
<reference evidence="4" key="1">
    <citation type="journal article" date="2018" name="Nat. Microbiol.">
        <title>Leveraging single-cell genomics to expand the fungal tree of life.</title>
        <authorList>
            <person name="Ahrendt S.R."/>
            <person name="Quandt C.A."/>
            <person name="Ciobanu D."/>
            <person name="Clum A."/>
            <person name="Salamov A."/>
            <person name="Andreopoulos B."/>
            <person name="Cheng J.F."/>
            <person name="Woyke T."/>
            <person name="Pelin A."/>
            <person name="Henrissat B."/>
            <person name="Reynolds N.K."/>
            <person name="Benny G.L."/>
            <person name="Smith M.E."/>
            <person name="James T.Y."/>
            <person name="Grigoriev I.V."/>
        </authorList>
    </citation>
    <scope>NUCLEOTIDE SEQUENCE [LARGE SCALE GENOMIC DNA]</scope>
    <source>
        <strain evidence="4">RSA 1356</strain>
    </source>
</reference>
<organism evidence="3 4">
    <name type="scientific">Thamnocephalis sphaerospora</name>
    <dbReference type="NCBI Taxonomy" id="78915"/>
    <lineage>
        <taxon>Eukaryota</taxon>
        <taxon>Fungi</taxon>
        <taxon>Fungi incertae sedis</taxon>
        <taxon>Zoopagomycota</taxon>
        <taxon>Zoopagomycotina</taxon>
        <taxon>Zoopagomycetes</taxon>
        <taxon>Zoopagales</taxon>
        <taxon>Sigmoideomycetaceae</taxon>
        <taxon>Thamnocephalis</taxon>
    </lineage>
</organism>
<gene>
    <name evidence="3" type="ORF">THASP1DRAFT_12693</name>
</gene>